<keyword evidence="4" id="KW-0409">Iron storage</keyword>
<keyword evidence="9" id="KW-0408">Iron</keyword>
<protein>
    <recommendedName>
        <fullName evidence="3">ferroxidase</fullName>
        <ecNumber evidence="3">1.16.3.1</ecNumber>
    </recommendedName>
</protein>
<evidence type="ECO:0000313" key="14">
    <source>
        <dbReference type="Proteomes" id="UP000030689"/>
    </source>
</evidence>
<dbReference type="GO" id="GO:0016226">
    <property type="term" value="P:iron-sulfur cluster assembly"/>
    <property type="evidence" value="ECO:0007669"/>
    <property type="project" value="InterPro"/>
</dbReference>
<evidence type="ECO:0000256" key="5">
    <source>
        <dbReference type="ARBA" id="ARBA00022448"/>
    </source>
</evidence>
<keyword evidence="8" id="KW-0560">Oxidoreductase</keyword>
<comment type="catalytic activity">
    <reaction evidence="12">
        <text>4 Fe(2+) + O2 + 4 H(+) = 4 Fe(3+) + 2 H2O</text>
        <dbReference type="Rhea" id="RHEA:11148"/>
        <dbReference type="ChEBI" id="CHEBI:15377"/>
        <dbReference type="ChEBI" id="CHEBI:15378"/>
        <dbReference type="ChEBI" id="CHEBI:15379"/>
        <dbReference type="ChEBI" id="CHEBI:29033"/>
        <dbReference type="ChEBI" id="CHEBI:29034"/>
        <dbReference type="EC" id="1.16.3.1"/>
    </reaction>
</comment>
<dbReference type="AlphaFoldDB" id="V4MZG4"/>
<sequence length="187" mass="21291">MATASRFLRKLPRSLTLSPTHLRSNGARVLSCLSQKNTVPLDSFWRIGGSRIRHVSDTTRSFSSQGPASVDYSSVLQEDEFHRLANFTINDLLEKIEDYGDNVQIDGFDIDYGNEVLTLKLGSLGTYVINKQTPNRQIWMSSPVSGPSRFDWDREANAWIYRRTKAKLYKLLEEELEKLCGESIQLS</sequence>
<dbReference type="GO" id="GO:0051537">
    <property type="term" value="F:2 iron, 2 sulfur cluster binding"/>
    <property type="evidence" value="ECO:0007669"/>
    <property type="project" value="TreeGrafter"/>
</dbReference>
<proteinExistence type="inferred from homology"/>
<dbReference type="GO" id="GO:0009060">
    <property type="term" value="P:aerobic respiration"/>
    <property type="evidence" value="ECO:0007669"/>
    <property type="project" value="EnsemblPlants"/>
</dbReference>
<evidence type="ECO:0000256" key="10">
    <source>
        <dbReference type="ARBA" id="ARBA00023065"/>
    </source>
</evidence>
<evidence type="ECO:0000256" key="3">
    <source>
        <dbReference type="ARBA" id="ARBA00013107"/>
    </source>
</evidence>
<dbReference type="InterPro" id="IPR002908">
    <property type="entry name" value="Frataxin/CyaY"/>
</dbReference>
<dbReference type="PROSITE" id="PS50810">
    <property type="entry name" value="FRATAXIN_2"/>
    <property type="match status" value="1"/>
</dbReference>
<dbReference type="GO" id="GO:0005739">
    <property type="term" value="C:mitochondrion"/>
    <property type="evidence" value="ECO:0007669"/>
    <property type="project" value="UniProtKB-SubCell"/>
</dbReference>
<evidence type="ECO:0000256" key="4">
    <source>
        <dbReference type="ARBA" id="ARBA00022434"/>
    </source>
</evidence>
<evidence type="ECO:0000256" key="2">
    <source>
        <dbReference type="ARBA" id="ARBA00008183"/>
    </source>
</evidence>
<dbReference type="PANTHER" id="PTHR16821">
    <property type="entry name" value="FRATAXIN"/>
    <property type="match status" value="1"/>
</dbReference>
<dbReference type="GO" id="GO:0008198">
    <property type="term" value="F:ferrous iron binding"/>
    <property type="evidence" value="ECO:0007669"/>
    <property type="project" value="TreeGrafter"/>
</dbReference>
<dbReference type="GO" id="GO:0006879">
    <property type="term" value="P:intracellular iron ion homeostasis"/>
    <property type="evidence" value="ECO:0007669"/>
    <property type="project" value="UniProtKB-KW"/>
</dbReference>
<dbReference type="OMA" id="QGWIYRR"/>
<dbReference type="EC" id="1.16.3.1" evidence="3"/>
<dbReference type="PRINTS" id="PR00904">
    <property type="entry name" value="FRATAXIN"/>
</dbReference>
<accession>V4MZG4</accession>
<dbReference type="InterPro" id="IPR020895">
    <property type="entry name" value="Frataxin_CS"/>
</dbReference>
<keyword evidence="11" id="KW-0496">Mitochondrion</keyword>
<gene>
    <name evidence="13" type="ORF">EUTSA_v10028999mg</name>
</gene>
<dbReference type="Proteomes" id="UP000030689">
    <property type="component" value="Unassembled WGS sequence"/>
</dbReference>
<keyword evidence="10" id="KW-0406">Ion transport</keyword>
<dbReference type="FunFam" id="3.30.920.10:FF:000003">
    <property type="entry name" value="Frataxin, mitochondrial"/>
    <property type="match status" value="1"/>
</dbReference>
<evidence type="ECO:0000256" key="9">
    <source>
        <dbReference type="ARBA" id="ARBA00023004"/>
    </source>
</evidence>
<comment type="subcellular location">
    <subcellularLocation>
        <location evidence="1">Mitochondrion</location>
    </subcellularLocation>
</comment>
<evidence type="ECO:0000256" key="12">
    <source>
        <dbReference type="ARBA" id="ARBA00047990"/>
    </source>
</evidence>
<dbReference type="SMART" id="SM01219">
    <property type="entry name" value="Frataxin_Cyay"/>
    <property type="match status" value="1"/>
</dbReference>
<dbReference type="Pfam" id="PF01491">
    <property type="entry name" value="Frataxin_Cyay"/>
    <property type="match status" value="1"/>
</dbReference>
<dbReference type="STRING" id="72664.V4MZG4"/>
<evidence type="ECO:0000256" key="1">
    <source>
        <dbReference type="ARBA" id="ARBA00004173"/>
    </source>
</evidence>
<dbReference type="GO" id="GO:0009793">
    <property type="term" value="P:embryo development ending in seed dormancy"/>
    <property type="evidence" value="ECO:0007669"/>
    <property type="project" value="EnsemblPlants"/>
</dbReference>
<dbReference type="GO" id="GO:0006826">
    <property type="term" value="P:iron ion transport"/>
    <property type="evidence" value="ECO:0007669"/>
    <property type="project" value="UniProtKB-KW"/>
</dbReference>
<dbReference type="GO" id="GO:0034986">
    <property type="term" value="F:iron chaperone activity"/>
    <property type="evidence" value="ECO:0007669"/>
    <property type="project" value="TreeGrafter"/>
</dbReference>
<dbReference type="InterPro" id="IPR017789">
    <property type="entry name" value="Frataxin"/>
</dbReference>
<keyword evidence="6" id="KW-0410">Iron transport</keyword>
<comment type="similarity">
    <text evidence="2">Belongs to the frataxin family.</text>
</comment>
<reference evidence="13 14" key="1">
    <citation type="journal article" date="2013" name="Front. Plant Sci.">
        <title>The Reference Genome of the Halophytic Plant Eutrema salsugineum.</title>
        <authorList>
            <person name="Yang R."/>
            <person name="Jarvis D.E."/>
            <person name="Chen H."/>
            <person name="Beilstein M.A."/>
            <person name="Grimwood J."/>
            <person name="Jenkins J."/>
            <person name="Shu S."/>
            <person name="Prochnik S."/>
            <person name="Xin M."/>
            <person name="Ma C."/>
            <person name="Schmutz J."/>
            <person name="Wing R.A."/>
            <person name="Mitchell-Olds T."/>
            <person name="Schumaker K.S."/>
            <person name="Wang X."/>
        </authorList>
    </citation>
    <scope>NUCLEOTIDE SEQUENCE [LARGE SCALE GENOMIC DNA]</scope>
</reference>
<dbReference type="InterPro" id="IPR036524">
    <property type="entry name" value="Frataxin/CyaY_sf"/>
</dbReference>
<keyword evidence="7" id="KW-0809">Transit peptide</keyword>
<dbReference type="OrthoDB" id="1897642at2759"/>
<organism evidence="13 14">
    <name type="scientific">Eutrema salsugineum</name>
    <name type="common">Saltwater cress</name>
    <name type="synonym">Sisymbrium salsugineum</name>
    <dbReference type="NCBI Taxonomy" id="72664"/>
    <lineage>
        <taxon>Eukaryota</taxon>
        <taxon>Viridiplantae</taxon>
        <taxon>Streptophyta</taxon>
        <taxon>Embryophyta</taxon>
        <taxon>Tracheophyta</taxon>
        <taxon>Spermatophyta</taxon>
        <taxon>Magnoliopsida</taxon>
        <taxon>eudicotyledons</taxon>
        <taxon>Gunneridae</taxon>
        <taxon>Pentapetalae</taxon>
        <taxon>rosids</taxon>
        <taxon>malvids</taxon>
        <taxon>Brassicales</taxon>
        <taxon>Brassicaceae</taxon>
        <taxon>Eutremeae</taxon>
        <taxon>Eutrema</taxon>
    </lineage>
</organism>
<dbReference type="NCBIfam" id="TIGR03422">
    <property type="entry name" value="mito_frataxin"/>
    <property type="match status" value="1"/>
</dbReference>
<evidence type="ECO:0000256" key="8">
    <source>
        <dbReference type="ARBA" id="ARBA00023002"/>
    </source>
</evidence>
<dbReference type="Gene3D" id="3.30.920.10">
    <property type="entry name" value="Frataxin/CyaY"/>
    <property type="match status" value="1"/>
</dbReference>
<dbReference type="GO" id="GO:1903329">
    <property type="term" value="P:regulation of iron-sulfur cluster assembly"/>
    <property type="evidence" value="ECO:0007669"/>
    <property type="project" value="EnsemblPlants"/>
</dbReference>
<dbReference type="NCBIfam" id="TIGR03421">
    <property type="entry name" value="FeS_CyaY"/>
    <property type="match status" value="1"/>
</dbReference>
<dbReference type="GO" id="GO:0004322">
    <property type="term" value="F:ferroxidase activity"/>
    <property type="evidence" value="ECO:0007669"/>
    <property type="project" value="UniProtKB-EC"/>
</dbReference>
<keyword evidence="14" id="KW-1185">Reference proteome</keyword>
<dbReference type="PANTHER" id="PTHR16821:SF2">
    <property type="entry name" value="FRATAXIN, MITOCHONDRIAL"/>
    <property type="match status" value="1"/>
</dbReference>
<evidence type="ECO:0000256" key="7">
    <source>
        <dbReference type="ARBA" id="ARBA00022946"/>
    </source>
</evidence>
<dbReference type="SUPFAM" id="SSF55387">
    <property type="entry name" value="Frataxin/Nqo15-like"/>
    <property type="match status" value="1"/>
</dbReference>
<dbReference type="Gramene" id="ESQ38006">
    <property type="protein sequence ID" value="ESQ38006"/>
    <property type="gene ID" value="EUTSA_v10028999mg"/>
</dbReference>
<dbReference type="GO" id="GO:0042542">
    <property type="term" value="P:response to hydrogen peroxide"/>
    <property type="evidence" value="ECO:0007669"/>
    <property type="project" value="EnsemblPlants"/>
</dbReference>
<dbReference type="GO" id="GO:0008199">
    <property type="term" value="F:ferric iron binding"/>
    <property type="evidence" value="ECO:0007669"/>
    <property type="project" value="InterPro"/>
</dbReference>
<dbReference type="KEGG" id="eus:EUTSA_v10028999mg"/>
<evidence type="ECO:0000256" key="11">
    <source>
        <dbReference type="ARBA" id="ARBA00023128"/>
    </source>
</evidence>
<dbReference type="GO" id="GO:0009507">
    <property type="term" value="C:chloroplast"/>
    <property type="evidence" value="ECO:0007669"/>
    <property type="project" value="EnsemblPlants"/>
</dbReference>
<evidence type="ECO:0000256" key="6">
    <source>
        <dbReference type="ARBA" id="ARBA00022496"/>
    </source>
</evidence>
<keyword evidence="5" id="KW-0813">Transport</keyword>
<dbReference type="eggNOG" id="KOG3413">
    <property type="taxonomic scope" value="Eukaryota"/>
</dbReference>
<evidence type="ECO:0000313" key="13">
    <source>
        <dbReference type="EMBL" id="ESQ38006.1"/>
    </source>
</evidence>
<dbReference type="PROSITE" id="PS01344">
    <property type="entry name" value="FRATAXIN_1"/>
    <property type="match status" value="1"/>
</dbReference>
<name>V4MZG4_EUTSA</name>
<dbReference type="EMBL" id="KI517537">
    <property type="protein sequence ID" value="ESQ38006.1"/>
    <property type="molecule type" value="Genomic_DNA"/>
</dbReference>